<name>A0A1V5MDU8_UNCT6</name>
<gene>
    <name evidence="1" type="ORF">BWY73_01132</name>
</gene>
<dbReference type="SMART" id="SM00028">
    <property type="entry name" value="TPR"/>
    <property type="match status" value="2"/>
</dbReference>
<dbReference type="AlphaFoldDB" id="A0A1V5MDU8"/>
<dbReference type="Proteomes" id="UP000485484">
    <property type="component" value="Unassembled WGS sequence"/>
</dbReference>
<dbReference type="InterPro" id="IPR011990">
    <property type="entry name" value="TPR-like_helical_dom_sf"/>
</dbReference>
<dbReference type="Gene3D" id="3.90.70.10">
    <property type="entry name" value="Cysteine proteinases"/>
    <property type="match status" value="1"/>
</dbReference>
<protein>
    <submittedName>
        <fullName evidence="1">Tetratricopeptide repeat protein</fullName>
    </submittedName>
</protein>
<dbReference type="Pfam" id="PF13432">
    <property type="entry name" value="TPR_16"/>
    <property type="match status" value="2"/>
</dbReference>
<proteinExistence type="predicted"/>
<dbReference type="InterPro" id="IPR019734">
    <property type="entry name" value="TPR_rpt"/>
</dbReference>
<evidence type="ECO:0000313" key="1">
    <source>
        <dbReference type="EMBL" id="OPZ91292.1"/>
    </source>
</evidence>
<sequence length="285" mass="31924">MTAGFWRRPPAERPAAKPGKALTMIDLTGLARDRGLWACPAEGDLPRLLERVARGYPAVALLNFGVGPWSIPHYVVVTGYDLKRPVIYFHSTWRRDSFLSPKSFQRFWKRGGSLWLTMAPPDEIRFPLSPEEANQLGVFHLETGRPEAAAAAFQQALAGREAYLYRFNLAVALERSGRKDEAERTYRQVLAVHPFGPAFNNLAELRLKNDPGEAEKLARQALENDPDRRAYYLDTLGLALLKGGQPEAAREQLEMALAAAERDYPELAGLIRGHLEELKAKHPSN</sequence>
<organism evidence="1">
    <name type="scientific">candidate division TA06 bacterium ADurb.Bin417</name>
    <dbReference type="NCBI Taxonomy" id="1852828"/>
    <lineage>
        <taxon>Bacteria</taxon>
        <taxon>Bacteria division TA06</taxon>
    </lineage>
</organism>
<dbReference type="SUPFAM" id="SSF48452">
    <property type="entry name" value="TPR-like"/>
    <property type="match status" value="1"/>
</dbReference>
<dbReference type="EMBL" id="MWAK01000187">
    <property type="protein sequence ID" value="OPZ91292.1"/>
    <property type="molecule type" value="Genomic_DNA"/>
</dbReference>
<dbReference type="Gene3D" id="1.25.40.10">
    <property type="entry name" value="Tetratricopeptide repeat domain"/>
    <property type="match status" value="2"/>
</dbReference>
<accession>A0A1V5MDU8</accession>
<reference evidence="1" key="1">
    <citation type="submission" date="2017-02" db="EMBL/GenBank/DDBJ databases">
        <title>Delving into the versatile metabolic prowess of the omnipresent phylum Bacteroidetes.</title>
        <authorList>
            <person name="Nobu M.K."/>
            <person name="Mei R."/>
            <person name="Narihiro T."/>
            <person name="Kuroda K."/>
            <person name="Liu W.-T."/>
        </authorList>
    </citation>
    <scope>NUCLEOTIDE SEQUENCE</scope>
    <source>
        <strain evidence="1">ADurb.Bin417</strain>
    </source>
</reference>
<comment type="caution">
    <text evidence="1">The sequence shown here is derived from an EMBL/GenBank/DDBJ whole genome shotgun (WGS) entry which is preliminary data.</text>
</comment>